<evidence type="ECO:0000256" key="1">
    <source>
        <dbReference type="SAM" id="MobiDB-lite"/>
    </source>
</evidence>
<evidence type="ECO:0000313" key="4">
    <source>
        <dbReference type="WBParaSite" id="PgR004_g165_t01"/>
    </source>
</evidence>
<evidence type="ECO:0000313" key="3">
    <source>
        <dbReference type="Proteomes" id="UP000887569"/>
    </source>
</evidence>
<dbReference type="AlphaFoldDB" id="A0A915AB82"/>
<dbReference type="Proteomes" id="UP000887569">
    <property type="component" value="Unplaced"/>
</dbReference>
<name>A0A915AB82_PARUN</name>
<sequence length="295" mass="32616">MAPNKKPYEPYPKDTPKRRGRRRKEIAELEDKVLTIEQLEKRNRRRDNNRLAAAKLRQKKVNEMSLLKEKVGELGNLVNDLVQVVMNSGCAIPLHLLETVQKYTKVENLNYYVNIDDASPQDVLSIVPSANILSNAVESANVNEVLPAEEIIQLQLSTECIVGEQVPPYESGEPISFVGDDLTDAVDLRGWKDSGSIGTGEVPALATLDVTYSANNQQTSKEEDDRPTFITGFTSNVETNVSPLGISSIPTPSPFAEMHAIMEWCGQLNDGPTDLTPIEKNQTPALMVSPVFTKL</sequence>
<evidence type="ECO:0000259" key="2">
    <source>
        <dbReference type="Pfam" id="PF07716"/>
    </source>
</evidence>
<dbReference type="WBParaSite" id="PgR004_g165_t01">
    <property type="protein sequence ID" value="PgR004_g165_t01"/>
    <property type="gene ID" value="PgR004_g165"/>
</dbReference>
<dbReference type="WBParaSite" id="PgR004_g165_t02">
    <property type="protein sequence ID" value="PgR004_g165_t02"/>
    <property type="gene ID" value="PgR004_g165"/>
</dbReference>
<organism evidence="3 5">
    <name type="scientific">Parascaris univalens</name>
    <name type="common">Nematode worm</name>
    <dbReference type="NCBI Taxonomy" id="6257"/>
    <lineage>
        <taxon>Eukaryota</taxon>
        <taxon>Metazoa</taxon>
        <taxon>Ecdysozoa</taxon>
        <taxon>Nematoda</taxon>
        <taxon>Chromadorea</taxon>
        <taxon>Rhabditida</taxon>
        <taxon>Spirurina</taxon>
        <taxon>Ascaridomorpha</taxon>
        <taxon>Ascaridoidea</taxon>
        <taxon>Ascarididae</taxon>
        <taxon>Parascaris</taxon>
    </lineage>
</organism>
<keyword evidence="3" id="KW-1185">Reference proteome</keyword>
<feature type="region of interest" description="Disordered" evidence="1">
    <location>
        <begin position="1"/>
        <end position="24"/>
    </location>
</feature>
<feature type="domain" description="BZIP" evidence="2">
    <location>
        <begin position="40"/>
        <end position="81"/>
    </location>
</feature>
<dbReference type="Gene3D" id="1.20.5.170">
    <property type="match status" value="1"/>
</dbReference>
<dbReference type="InterPro" id="IPR046347">
    <property type="entry name" value="bZIP_sf"/>
</dbReference>
<accession>A0A915AB82</accession>
<feature type="compositionally biased region" description="Basic and acidic residues" evidence="1">
    <location>
        <begin position="1"/>
        <end position="17"/>
    </location>
</feature>
<evidence type="ECO:0000313" key="5">
    <source>
        <dbReference type="WBParaSite" id="PgR004_g165_t02"/>
    </source>
</evidence>
<protein>
    <submittedName>
        <fullName evidence="4 5">BZIP domain-containing protein</fullName>
    </submittedName>
</protein>
<dbReference type="GO" id="GO:0003700">
    <property type="term" value="F:DNA-binding transcription factor activity"/>
    <property type="evidence" value="ECO:0007669"/>
    <property type="project" value="InterPro"/>
</dbReference>
<proteinExistence type="predicted"/>
<dbReference type="Pfam" id="PF07716">
    <property type="entry name" value="bZIP_2"/>
    <property type="match status" value="1"/>
</dbReference>
<dbReference type="SUPFAM" id="SSF57959">
    <property type="entry name" value="Leucine zipper domain"/>
    <property type="match status" value="1"/>
</dbReference>
<dbReference type="InterPro" id="IPR004827">
    <property type="entry name" value="bZIP"/>
</dbReference>
<reference evidence="4 5" key="1">
    <citation type="submission" date="2022-11" db="UniProtKB">
        <authorList>
            <consortium name="WormBaseParasite"/>
        </authorList>
    </citation>
    <scope>IDENTIFICATION</scope>
</reference>
<dbReference type="WBParaSite" id="PgR004_g165_t03">
    <property type="protein sequence ID" value="PgR004_g165_t03"/>
    <property type="gene ID" value="PgR004_g165"/>
</dbReference>